<dbReference type="InterPro" id="IPR000403">
    <property type="entry name" value="PI3/4_kinase_cat_dom"/>
</dbReference>
<evidence type="ECO:0000259" key="16">
    <source>
        <dbReference type="PROSITE" id="PS51190"/>
    </source>
</evidence>
<dbReference type="InterPro" id="IPR003152">
    <property type="entry name" value="FATC_dom"/>
</dbReference>
<keyword evidence="8 12" id="KW-0418">Kinase</keyword>
<accession>A0A7K8J4E4</accession>
<reference evidence="17 18" key="1">
    <citation type="submission" date="2019-09" db="EMBL/GenBank/DDBJ databases">
        <title>Bird 10,000 Genomes (B10K) Project - Family phase.</title>
        <authorList>
            <person name="Zhang G."/>
        </authorList>
    </citation>
    <scope>NUCLEOTIDE SEQUENCE [LARGE SCALE GENOMIC DNA]</scope>
    <source>
        <strain evidence="17">B10K-CU-031-19</strain>
        <tissue evidence="17">Muscle</tissue>
    </source>
</reference>
<comment type="similarity">
    <text evidence="2 12">Belongs to the PI3/PI4-kinase family. ATM subfamily.</text>
</comment>
<evidence type="ECO:0000256" key="3">
    <source>
        <dbReference type="ARBA" id="ARBA00012513"/>
    </source>
</evidence>
<dbReference type="PROSITE" id="PS51189">
    <property type="entry name" value="FAT"/>
    <property type="match status" value="1"/>
</dbReference>
<proteinExistence type="inferred from homology"/>
<gene>
    <name evidence="17" type="primary">Atm</name>
    <name evidence="17" type="ORF">CHAPAP_R07348</name>
</gene>
<organism evidence="17 18">
    <name type="scientific">Chaetorhynchus papuensis</name>
    <name type="common">pygmy drongo</name>
    <dbReference type="NCBI Taxonomy" id="254446"/>
    <lineage>
        <taxon>Eukaryota</taxon>
        <taxon>Metazoa</taxon>
        <taxon>Chordata</taxon>
        <taxon>Craniata</taxon>
        <taxon>Vertebrata</taxon>
        <taxon>Euteleostomi</taxon>
        <taxon>Archelosauria</taxon>
        <taxon>Archosauria</taxon>
        <taxon>Dinosauria</taxon>
        <taxon>Saurischia</taxon>
        <taxon>Theropoda</taxon>
        <taxon>Coelurosauria</taxon>
        <taxon>Aves</taxon>
        <taxon>Neognathae</taxon>
        <taxon>Neoaves</taxon>
        <taxon>Telluraves</taxon>
        <taxon>Australaves</taxon>
        <taxon>Passeriformes</taxon>
        <taxon>Rhipiduridae</taxon>
        <taxon>Chaetorhynchus</taxon>
    </lineage>
</organism>
<dbReference type="SMART" id="SM00146">
    <property type="entry name" value="PI3Kc"/>
    <property type="match status" value="1"/>
</dbReference>
<evidence type="ECO:0000256" key="9">
    <source>
        <dbReference type="ARBA" id="ARBA00022840"/>
    </source>
</evidence>
<protein>
    <recommendedName>
        <fullName evidence="3 12">non-specific serine/threonine protein kinase</fullName>
        <ecNumber evidence="3 12">2.7.11.1</ecNumber>
    </recommendedName>
</protein>
<dbReference type="Pfam" id="PF00454">
    <property type="entry name" value="PI3_PI4_kinase"/>
    <property type="match status" value="1"/>
</dbReference>
<dbReference type="InterPro" id="IPR011009">
    <property type="entry name" value="Kinase-like_dom_sf"/>
</dbReference>
<dbReference type="InterPro" id="IPR003151">
    <property type="entry name" value="PIK-rel_kinase_FAT"/>
</dbReference>
<dbReference type="PANTHER" id="PTHR37079">
    <property type="entry name" value="SERINE/THREONINE-PROTEIN KINASE ATM"/>
    <property type="match status" value="1"/>
</dbReference>
<feature type="domain" description="PI3K/PI4K catalytic" evidence="14">
    <location>
        <begin position="2702"/>
        <end position="3044"/>
    </location>
</feature>
<feature type="non-terminal residue" evidence="17">
    <location>
        <position position="1"/>
    </location>
</feature>
<comment type="catalytic activity">
    <reaction evidence="11 12">
        <text>L-threonyl-[protein] + ATP = O-phospho-L-threonyl-[protein] + ADP + H(+)</text>
        <dbReference type="Rhea" id="RHEA:46608"/>
        <dbReference type="Rhea" id="RHEA-COMP:11060"/>
        <dbReference type="Rhea" id="RHEA-COMP:11605"/>
        <dbReference type="ChEBI" id="CHEBI:15378"/>
        <dbReference type="ChEBI" id="CHEBI:30013"/>
        <dbReference type="ChEBI" id="CHEBI:30616"/>
        <dbReference type="ChEBI" id="CHEBI:61977"/>
        <dbReference type="ChEBI" id="CHEBI:456216"/>
        <dbReference type="EC" id="2.7.11.1"/>
    </reaction>
</comment>
<keyword evidence="5 12" id="KW-0808">Transferase</keyword>
<keyword evidence="4 12" id="KW-0723">Serine/threonine-protein kinase</keyword>
<evidence type="ECO:0000256" key="11">
    <source>
        <dbReference type="ARBA" id="ARBA00047899"/>
    </source>
</evidence>
<dbReference type="Pfam" id="PF02259">
    <property type="entry name" value="FAT"/>
    <property type="match status" value="1"/>
</dbReference>
<evidence type="ECO:0000256" key="7">
    <source>
        <dbReference type="ARBA" id="ARBA00022763"/>
    </source>
</evidence>
<dbReference type="SMART" id="SM01343">
    <property type="entry name" value="FATC"/>
    <property type="match status" value="1"/>
</dbReference>
<keyword evidence="7 12" id="KW-0227">DNA damage</keyword>
<dbReference type="InterPro" id="IPR056802">
    <property type="entry name" value="ATR-like_M-HEAT"/>
</dbReference>
<evidence type="ECO:0000256" key="4">
    <source>
        <dbReference type="ARBA" id="ARBA00022527"/>
    </source>
</evidence>
<dbReference type="GO" id="GO:0005634">
    <property type="term" value="C:nucleus"/>
    <property type="evidence" value="ECO:0007669"/>
    <property type="project" value="UniProtKB-SubCell"/>
</dbReference>
<dbReference type="GO" id="GO:0004674">
    <property type="term" value="F:protein serine/threonine kinase activity"/>
    <property type="evidence" value="ECO:0007669"/>
    <property type="project" value="UniProtKB-KW"/>
</dbReference>
<dbReference type="PANTHER" id="PTHR37079:SF4">
    <property type="entry name" value="SERINE_THREONINE-PROTEIN KINASE ATM"/>
    <property type="match status" value="1"/>
</dbReference>
<feature type="non-terminal residue" evidence="17">
    <location>
        <position position="3098"/>
    </location>
</feature>
<name>A0A7K8J4E4_9PASS</name>
<evidence type="ECO:0000259" key="15">
    <source>
        <dbReference type="PROSITE" id="PS51189"/>
    </source>
</evidence>
<dbReference type="SUPFAM" id="SSF48371">
    <property type="entry name" value="ARM repeat"/>
    <property type="match status" value="1"/>
</dbReference>
<sequence>MSLALHDLLVCCRRLENEKAVERRKEIENFKRLLRDSETILQLDRNSDSKQGKQLNWDAVFSVLQKYFQKELKNLQLTKPNASASTQTTRQKKIQEVGSLVKYFIRCANKRGPRLKCQELLIYVMEIIRDPTSCAAYGSDCSSILLKDILSVRKYWCEISQQQWSELLTLYGHLYLKSSGSINRVLVARIIHTLTRGYCFQTDGLSSDMLVFFSKAMQSARQEKNTAGLDHIVGAMNIFCHKFADNCRIRICKVGEEILPTVLHIWTQRRPKDSLKESMIELFRLQVHIHHPKGAKTQGRGAYDLTKWQSILHNLYDLLVNEINLISSRGKYSSGSRNVAVKENLIELMADICHQVFTEDTKVLEITQSYAVSQRESSGDTVPNKRRRIELGWGVIRDNMQRSQKDFDVIPWLQIASQLISKYPMSLPNSELPALLNILHQLLPQQRRGERTPYVLRCLTEVALCQNQKTDLKSTLKVELQRTWAKIWTLTIRSVSLQQIEAESFGLLGAMIQGNLVVTDKELWKIFSGPACKPSSSAVCCLSLVMSAYSVPENLDIGMEQNNSERNLGSVLREAVMKWLLSSCLEDEIEECAELPPVLCSDFPHLILQKILVSLTMKNCRAAMIFFQNDAKCEQHVQGKEENNFSDVEELYLQTTFDDMDIFTNFAVNVTDKNVTGSRLAVSQNLRETLENCLLAMSEKLLSSCGPKSKVVAAEHLVRCVSLLVGVLGCYCYTGIFKEEDACKSALFQNAKSLIHYAGESISQSKNKLNEDTQINMLRTLIMQCTRCLCNCTKNSANKMLSNIFLRLFTSKFMNDLIDICKNLMTVTGKPSVLGEVDLRNDPEESIMEVDNRVSDDLFDHSVTDISDTNESGDMQAVTGALSPLAEEQLTKQDLLLLEIVRFLCICVTTVRVQTVSFRASDIRRRLLMLTEGSVFDSTKPLHLHMYLILLKELPAEEHLLPAVDVDMLLKPLSTVCSLYRRDQEVCKVILNHLLPVAVGLAQFDEHAEETGNAKGQFLTVVGAFWHLSQGGKCTASVRVALLNCMKALLEVDPHCNWAILNVKNEDLPVSDAFPHFLADSHHQVRILAARSITSLFQDVKQRDSSGMSKPLPLKLQQKAFENAYLRVQEGMSSLVRGDVSPEDLLDRQGNGKAVLLMLITMVLCCSPVCEKQALFAICQSVKENGLEPHLVLKKVSDIFGYKSLEDFMTSHLDYLVMEWLKINDSGYSLSAFPYVLLNYTSLEEFYRSCYKVLVPHLVIRSQFEDVKSLANKIEKDWRQVLADCFPKLLVNILPYFVYQSHGKSEVAEQREMASKVYDMLKDENCLGKQQIDNLSHSNLPEIVVELLMTLHEPAGTTVEGGSHLSKYIRELDPAPNPPHFPSYVIKATLDYISNCHKSKLKSIVEVLSKSPDSFQKILLALCKHASDTKNMYKKHRVLVIYHLFVGLLLKEIKDSLGGAWAFVLRDVIYTLIHHINSRPIIIRDISMRSFSLCCDLLHHVCHTAVTCCSDALETHLHVIVGTLIPLAMDQSQIQEQVVLGLLKYLVIDNKDNESLYQAIKSLDPFPEYPAFKDLRATQQKIKYSKGPYSLLEEINHFLSVGVCDSLPLTRLEGLYDLRKKLEQYKDQMKDLLKIFQEKPEDSVVVKLVVSLLQLSKMAVNHTGEKAVLEAVGSCLGEIGPMDFSTTALQRAENALDSRAADLLEDRKLQWVFIMLIQINTALTDNCIDVRAAAVSCLKNILATKSGNEFWEVYKSKADPMLIYLQPFRTSRKKFLVVPANDTEAPLERLDDTNLWIPLGESHETWIKHLTSSILDSGGVKNEVLQLMKPLCEVKTDLCQTLLPYLIHDILLHDSDESWRNLLSLHIQKFFTACCKFASSSRCTPNSDSEQETHNFRSLDKVSRRAMLAVVDYLRRQKRSVSGTVFDDSFWLDLNYLEVAIAAQSCAAHFTALLYAEIYADKINRDKQQERSSFKAAKSLTFEEESQRTPITTLNEKSKEETGISLQDLCMDIYRSIGEPDSLYGCGGGRMLQPLARIRTYEHEAVWEKALVTYDLETSLSPSTRQAGIIEALQNFGLCHTLSMYLKGLERENTEWCAELQEIRYQAAWRNMQWSHISSVKDEAGCPGYHESLYDALQSLRDKEFSAFRDSLKDARVNEVEELCKGSLESVYSLYPTLCRLQLIGELENAGLLFSSFFSFGNNCRSVTTQQLNDIYLKWQRQSQLLKDSDFHFQEPIMALRTVILEILLEKESENTKRECIKDLLTKHLVELSRLARTAKNTQLPERAMFQIKQHNPNGNGVSEWQLEEAQVFWAKKEESLALNILKTMIKKLDADWFQVENDPHLKLMYTECLRLCGTWLAETCLENPTVIMQKYLEKAVEIAASHSGDSSDELKKGKMKAFLSLARFSDSQYQRIENYMKSSEFENKQALLKKAKEEVGLIRERRVQTNRYTVKVQRELELDEGAIQALTEDRKRFLCKAVENYISCLLSGEEHDMWIFRLCSLWLENSGVDRVNEMMKKNAQKIPSYKFLPLMYQLAARMGTKMMGGLGFHEVLNNLMARISLDHPHHTLFIILALANANKDELLTKPDAIRRNKLIKNAPKEISQLDVDRMEAASTIMNIVRKRRAHMVRDTEALCDAYITLANLDPSPWKSQRKRISIPADQPILKLKNLEDVAVPTMEIKVDPTGQYENLVTISSFKQEFRLAGGMNLPKIIDCVGSDGKERRQLVKGRDDLRQDAVMQQVFQMCNTLLQQNTETRKRKLNIRRYKVVPLSQRSGVLEWCSGTIPIGEFLVNAEEGAHKRYRPKDYSGYQCHKIMLDAQKQHAEEKYRIFLEVCENFQPVFRYFCMEKFLDPAVWFEKRLAYTRSVATSSIVGYILGLGDRHVQNILIDEQTAELVHIDLGKWDSKRTLILLYFNFFFFKLLLSFHLGVAFEQGKILPIPETVPFRLTRDIVDGMGITGVEGVFRRCCEKTMAVMRNSQEALLTIVEVLLYDPLFDWTMNPLKALYLQQRPEDEADMSSTLSTAPQEPKRKASDDQSFNKVAERVLMRLQEKLKGVEEGTVLSVGGQVNLLIQQAMDPKNLSQLFHGWKPWV</sequence>
<comment type="subcellular location">
    <subcellularLocation>
        <location evidence="1 12">Nucleus</location>
    </subcellularLocation>
</comment>
<keyword evidence="10 12" id="KW-0539">Nucleus</keyword>
<dbReference type="Pfam" id="PF02260">
    <property type="entry name" value="FATC"/>
    <property type="match status" value="1"/>
</dbReference>
<dbReference type="Gene3D" id="3.30.1010.10">
    <property type="entry name" value="Phosphatidylinositol 3-kinase Catalytic Subunit, Chain A, domain 4"/>
    <property type="match status" value="1"/>
</dbReference>
<dbReference type="InterPro" id="IPR018936">
    <property type="entry name" value="PI3/4_kinase_CS"/>
</dbReference>
<dbReference type="Pfam" id="PF25030">
    <property type="entry name" value="M-HEAT_ATR"/>
    <property type="match status" value="1"/>
</dbReference>
<evidence type="ECO:0000256" key="1">
    <source>
        <dbReference type="ARBA" id="ARBA00004123"/>
    </source>
</evidence>
<dbReference type="InterPro" id="IPR014009">
    <property type="entry name" value="PIK_FAT"/>
</dbReference>
<evidence type="ECO:0000256" key="2">
    <source>
        <dbReference type="ARBA" id="ARBA00010769"/>
    </source>
</evidence>
<evidence type="ECO:0000259" key="14">
    <source>
        <dbReference type="PROSITE" id="PS50290"/>
    </source>
</evidence>
<evidence type="ECO:0000256" key="12">
    <source>
        <dbReference type="RuleBase" id="RU365027"/>
    </source>
</evidence>
<feature type="domain" description="FATC" evidence="16">
    <location>
        <begin position="3066"/>
        <end position="3098"/>
    </location>
</feature>
<dbReference type="SMART" id="SM01342">
    <property type="entry name" value="TAN"/>
    <property type="match status" value="1"/>
</dbReference>
<dbReference type="EC" id="2.7.11.1" evidence="3 12"/>
<dbReference type="InterPro" id="IPR044107">
    <property type="entry name" value="PIKKc_ATM"/>
</dbReference>
<dbReference type="EMBL" id="VWYX01000875">
    <property type="protein sequence ID" value="NXD97774.1"/>
    <property type="molecule type" value="Genomic_DNA"/>
</dbReference>
<dbReference type="InterPro" id="IPR038980">
    <property type="entry name" value="ATM_plant"/>
</dbReference>
<dbReference type="InterPro" id="IPR036940">
    <property type="entry name" value="PI3/4_kinase_cat_sf"/>
</dbReference>
<keyword evidence="9 12" id="KW-0067">ATP-binding</keyword>
<dbReference type="PROSITE" id="PS50290">
    <property type="entry name" value="PI3_4_KINASE_3"/>
    <property type="match status" value="1"/>
</dbReference>
<dbReference type="PROSITE" id="PS00915">
    <property type="entry name" value="PI3_4_KINASE_1"/>
    <property type="match status" value="1"/>
</dbReference>
<comment type="caution">
    <text evidence="17">The sequence shown here is derived from an EMBL/GenBank/DDBJ whole genome shotgun (WGS) entry which is preliminary data.</text>
</comment>
<dbReference type="PROSITE" id="PS00916">
    <property type="entry name" value="PI3_4_KINASE_2"/>
    <property type="match status" value="1"/>
</dbReference>
<dbReference type="PROSITE" id="PS51190">
    <property type="entry name" value="FATC"/>
    <property type="match status" value="1"/>
</dbReference>
<dbReference type="InterPro" id="IPR021668">
    <property type="entry name" value="TAN"/>
</dbReference>
<evidence type="ECO:0000256" key="10">
    <source>
        <dbReference type="ARBA" id="ARBA00023242"/>
    </source>
</evidence>
<dbReference type="InterPro" id="IPR016024">
    <property type="entry name" value="ARM-type_fold"/>
</dbReference>
<feature type="domain" description="FAT" evidence="15">
    <location>
        <begin position="1938"/>
        <end position="2582"/>
    </location>
</feature>
<dbReference type="GO" id="GO:0006281">
    <property type="term" value="P:DNA repair"/>
    <property type="evidence" value="ECO:0007669"/>
    <property type="project" value="InterPro"/>
</dbReference>
<keyword evidence="18" id="KW-1185">Reference proteome</keyword>
<evidence type="ECO:0000256" key="6">
    <source>
        <dbReference type="ARBA" id="ARBA00022741"/>
    </source>
</evidence>
<dbReference type="GO" id="GO:0005524">
    <property type="term" value="F:ATP binding"/>
    <property type="evidence" value="ECO:0007669"/>
    <property type="project" value="UniProtKB-KW"/>
</dbReference>
<dbReference type="Proteomes" id="UP000541605">
    <property type="component" value="Unassembled WGS sequence"/>
</dbReference>
<evidence type="ECO:0000313" key="18">
    <source>
        <dbReference type="Proteomes" id="UP000541605"/>
    </source>
</evidence>
<dbReference type="SUPFAM" id="SSF56112">
    <property type="entry name" value="Protein kinase-like (PK-like)"/>
    <property type="match status" value="1"/>
</dbReference>
<evidence type="ECO:0000313" key="17">
    <source>
        <dbReference type="EMBL" id="NXD97774.1"/>
    </source>
</evidence>
<dbReference type="Pfam" id="PF11640">
    <property type="entry name" value="TAN"/>
    <property type="match status" value="1"/>
</dbReference>
<evidence type="ECO:0000256" key="5">
    <source>
        <dbReference type="ARBA" id="ARBA00022679"/>
    </source>
</evidence>
<dbReference type="Gene3D" id="1.10.1070.11">
    <property type="entry name" value="Phosphatidylinositol 3-/4-kinase, catalytic domain"/>
    <property type="match status" value="1"/>
</dbReference>
<feature type="region of interest" description="Disordered" evidence="13">
    <location>
        <begin position="3022"/>
        <end position="3043"/>
    </location>
</feature>
<keyword evidence="6 12" id="KW-0547">Nucleotide-binding</keyword>
<evidence type="ECO:0000256" key="8">
    <source>
        <dbReference type="ARBA" id="ARBA00022777"/>
    </source>
</evidence>
<dbReference type="FunFam" id="3.30.1010.10:FF:000015">
    <property type="entry name" value="Serine-protein kinase ATM"/>
    <property type="match status" value="1"/>
</dbReference>
<evidence type="ECO:0000256" key="13">
    <source>
        <dbReference type="SAM" id="MobiDB-lite"/>
    </source>
</evidence>
<dbReference type="CDD" id="cd05171">
    <property type="entry name" value="PIKKc_ATM"/>
    <property type="match status" value="1"/>
</dbReference>